<dbReference type="InterPro" id="IPR001789">
    <property type="entry name" value="Sig_transdc_resp-reg_receiver"/>
</dbReference>
<dbReference type="Pfam" id="PF00072">
    <property type="entry name" value="Response_reg"/>
    <property type="match status" value="1"/>
</dbReference>
<dbReference type="Proteomes" id="UP000283644">
    <property type="component" value="Unassembled WGS sequence"/>
</dbReference>
<keyword evidence="4" id="KW-0804">Transcription</keyword>
<evidence type="ECO:0000313" key="9">
    <source>
        <dbReference type="Proteomes" id="UP000283644"/>
    </source>
</evidence>
<dbReference type="PANTHER" id="PTHR43214">
    <property type="entry name" value="TWO-COMPONENT RESPONSE REGULATOR"/>
    <property type="match status" value="1"/>
</dbReference>
<dbReference type="CDD" id="cd17535">
    <property type="entry name" value="REC_NarL-like"/>
    <property type="match status" value="1"/>
</dbReference>
<feature type="domain" description="HTH luxR-type" evidence="6">
    <location>
        <begin position="143"/>
        <end position="208"/>
    </location>
</feature>
<feature type="domain" description="Response regulatory" evidence="7">
    <location>
        <begin position="3"/>
        <end position="119"/>
    </location>
</feature>
<dbReference type="InterPro" id="IPR039420">
    <property type="entry name" value="WalR-like"/>
</dbReference>
<evidence type="ECO:0000256" key="1">
    <source>
        <dbReference type="ARBA" id="ARBA00022553"/>
    </source>
</evidence>
<dbReference type="CDD" id="cd06170">
    <property type="entry name" value="LuxR_C_like"/>
    <property type="match status" value="1"/>
</dbReference>
<dbReference type="AlphaFoldDB" id="A0A417XUF2"/>
<evidence type="ECO:0000259" key="7">
    <source>
        <dbReference type="PROSITE" id="PS50110"/>
    </source>
</evidence>
<dbReference type="SMART" id="SM00421">
    <property type="entry name" value="HTH_LUXR"/>
    <property type="match status" value="1"/>
</dbReference>
<dbReference type="PROSITE" id="PS50043">
    <property type="entry name" value="HTH_LUXR_2"/>
    <property type="match status" value="1"/>
</dbReference>
<proteinExistence type="predicted"/>
<comment type="caution">
    <text evidence="8">The sequence shown here is derived from an EMBL/GenBank/DDBJ whole genome shotgun (WGS) entry which is preliminary data.</text>
</comment>
<keyword evidence="9" id="KW-1185">Reference proteome</keyword>
<protein>
    <submittedName>
        <fullName evidence="8">DNA-binding response regulator</fullName>
    </submittedName>
</protein>
<dbReference type="Gene3D" id="3.40.50.2300">
    <property type="match status" value="1"/>
</dbReference>
<dbReference type="RefSeq" id="WP_118928153.1">
    <property type="nucleotide sequence ID" value="NZ_QXGH01000035.1"/>
</dbReference>
<dbReference type="EMBL" id="QXGH01000035">
    <property type="protein sequence ID" value="RHW24134.1"/>
    <property type="molecule type" value="Genomic_DNA"/>
</dbReference>
<dbReference type="OrthoDB" id="9808843at2"/>
<feature type="modified residue" description="4-aspartylphosphate" evidence="5">
    <location>
        <position position="54"/>
    </location>
</feature>
<dbReference type="InterPro" id="IPR000792">
    <property type="entry name" value="Tscrpt_reg_LuxR_C"/>
</dbReference>
<accession>A0A417XUF2</accession>
<gene>
    <name evidence="8" type="ORF">D0Z08_25770</name>
</gene>
<name>A0A417XUF2_9ACTN</name>
<evidence type="ECO:0000256" key="3">
    <source>
        <dbReference type="ARBA" id="ARBA00023125"/>
    </source>
</evidence>
<evidence type="ECO:0000256" key="2">
    <source>
        <dbReference type="ARBA" id="ARBA00023015"/>
    </source>
</evidence>
<dbReference type="GO" id="GO:0006355">
    <property type="term" value="P:regulation of DNA-templated transcription"/>
    <property type="evidence" value="ECO:0007669"/>
    <property type="project" value="InterPro"/>
</dbReference>
<dbReference type="SMART" id="SM00448">
    <property type="entry name" value="REC"/>
    <property type="match status" value="1"/>
</dbReference>
<organism evidence="8 9">
    <name type="scientific">Nocardioides immobilis</name>
    <dbReference type="NCBI Taxonomy" id="2049295"/>
    <lineage>
        <taxon>Bacteria</taxon>
        <taxon>Bacillati</taxon>
        <taxon>Actinomycetota</taxon>
        <taxon>Actinomycetes</taxon>
        <taxon>Propionibacteriales</taxon>
        <taxon>Nocardioidaceae</taxon>
        <taxon>Nocardioides</taxon>
    </lineage>
</organism>
<dbReference type="PANTHER" id="PTHR43214:SF24">
    <property type="entry name" value="TRANSCRIPTIONAL REGULATORY PROTEIN NARL-RELATED"/>
    <property type="match status" value="1"/>
</dbReference>
<dbReference type="PROSITE" id="PS50110">
    <property type="entry name" value="RESPONSE_REGULATORY"/>
    <property type="match status" value="1"/>
</dbReference>
<dbReference type="SUPFAM" id="SSF46894">
    <property type="entry name" value="C-terminal effector domain of the bipartite response regulators"/>
    <property type="match status" value="1"/>
</dbReference>
<dbReference type="SUPFAM" id="SSF52172">
    <property type="entry name" value="CheY-like"/>
    <property type="match status" value="1"/>
</dbReference>
<evidence type="ECO:0000259" key="6">
    <source>
        <dbReference type="PROSITE" id="PS50043"/>
    </source>
</evidence>
<dbReference type="GO" id="GO:0003677">
    <property type="term" value="F:DNA binding"/>
    <property type="evidence" value="ECO:0007669"/>
    <property type="project" value="UniProtKB-KW"/>
</dbReference>
<reference evidence="8 9" key="1">
    <citation type="submission" date="2018-09" db="EMBL/GenBank/DDBJ databases">
        <title>Genome sequencing of Nocardioides immobilis CCTCC AB 2017083 for comparison to Nocardioides silvaticus.</title>
        <authorList>
            <person name="Li C."/>
            <person name="Wang G."/>
        </authorList>
    </citation>
    <scope>NUCLEOTIDE SEQUENCE [LARGE SCALE GENOMIC DNA]</scope>
    <source>
        <strain evidence="8 9">CCTCC AB 2017083</strain>
    </source>
</reference>
<evidence type="ECO:0000256" key="4">
    <source>
        <dbReference type="ARBA" id="ARBA00023163"/>
    </source>
</evidence>
<keyword evidence="3 8" id="KW-0238">DNA-binding</keyword>
<dbReference type="InterPro" id="IPR016032">
    <property type="entry name" value="Sig_transdc_resp-reg_C-effctor"/>
</dbReference>
<keyword evidence="1 5" id="KW-0597">Phosphoprotein</keyword>
<evidence type="ECO:0000313" key="8">
    <source>
        <dbReference type="EMBL" id="RHW24134.1"/>
    </source>
</evidence>
<dbReference type="InterPro" id="IPR058245">
    <property type="entry name" value="NreC/VraR/RcsB-like_REC"/>
</dbReference>
<sequence>MIRVVVVEDETLVREGLVAILSGAEDIDVVGTAGDGREALDVVAASRPDIVLMDLRMPVLDGIATTERLTAAPDSPAVLVLTTVETDEAVADAFRAGARGFVLKSSPRVELWNAVRTVAGGGMVLAPNITRRLVEQRLASSRSAVPAMHLTERQAEVVRLVARGLSNSEVARALHLAETTVKGYVSEVLNRHGLRDRTQLVVVAYESGLVVPGEGTERR</sequence>
<dbReference type="Pfam" id="PF00196">
    <property type="entry name" value="GerE"/>
    <property type="match status" value="1"/>
</dbReference>
<dbReference type="PRINTS" id="PR00038">
    <property type="entry name" value="HTHLUXR"/>
</dbReference>
<keyword evidence="2" id="KW-0805">Transcription regulation</keyword>
<dbReference type="GO" id="GO:0000160">
    <property type="term" value="P:phosphorelay signal transduction system"/>
    <property type="evidence" value="ECO:0007669"/>
    <property type="project" value="InterPro"/>
</dbReference>
<evidence type="ECO:0000256" key="5">
    <source>
        <dbReference type="PROSITE-ProRule" id="PRU00169"/>
    </source>
</evidence>
<dbReference type="InterPro" id="IPR011006">
    <property type="entry name" value="CheY-like_superfamily"/>
</dbReference>